<dbReference type="InterPro" id="IPR036291">
    <property type="entry name" value="NAD(P)-bd_dom_sf"/>
</dbReference>
<comment type="subcellular location">
    <subcellularLocation>
        <location evidence="1">Peroxisome</location>
    </subcellularLocation>
</comment>
<evidence type="ECO:0000256" key="7">
    <source>
        <dbReference type="ARBA" id="ARBA00023098"/>
    </source>
</evidence>
<dbReference type="GO" id="GO:0003857">
    <property type="term" value="F:(3S)-3-hydroxyacyl-CoA dehydrogenase (NAD+) activity"/>
    <property type="evidence" value="ECO:0007669"/>
    <property type="project" value="UniProtKB-EC"/>
</dbReference>
<dbReference type="RefSeq" id="WP_083220162.1">
    <property type="nucleotide sequence ID" value="NZ_LQZT01000012.1"/>
</dbReference>
<dbReference type="OrthoDB" id="9771883at2"/>
<organism evidence="15 16">
    <name type="scientific">Hoeflea olei</name>
    <dbReference type="NCBI Taxonomy" id="1480615"/>
    <lineage>
        <taxon>Bacteria</taxon>
        <taxon>Pseudomonadati</taxon>
        <taxon>Pseudomonadota</taxon>
        <taxon>Alphaproteobacteria</taxon>
        <taxon>Hyphomicrobiales</taxon>
        <taxon>Rhizobiaceae</taxon>
        <taxon>Hoeflea</taxon>
    </lineage>
</organism>
<evidence type="ECO:0000256" key="4">
    <source>
        <dbReference type="ARBA" id="ARBA00022963"/>
    </source>
</evidence>
<dbReference type="Gene3D" id="3.90.226.10">
    <property type="entry name" value="2-enoyl-CoA Hydratase, Chain A, domain 1"/>
    <property type="match status" value="1"/>
</dbReference>
<evidence type="ECO:0000256" key="11">
    <source>
        <dbReference type="ARBA" id="ARBA00023268"/>
    </source>
</evidence>
<keyword evidence="9" id="KW-0413">Isomerase</keyword>
<dbReference type="SUPFAM" id="SSF48179">
    <property type="entry name" value="6-phosphogluconate dehydrogenase C-terminal domain-like"/>
    <property type="match status" value="2"/>
</dbReference>
<keyword evidence="5" id="KW-0560">Oxidoreductase</keyword>
<feature type="domain" description="3-hydroxyacyl-CoA dehydrogenase C-terminal" evidence="13">
    <location>
        <begin position="608"/>
        <end position="675"/>
    </location>
</feature>
<protein>
    <submittedName>
        <fullName evidence="15">Uncharacterized protein</fullName>
    </submittedName>
</protein>
<keyword evidence="4" id="KW-0442">Lipid degradation</keyword>
<evidence type="ECO:0000256" key="5">
    <source>
        <dbReference type="ARBA" id="ARBA00023002"/>
    </source>
</evidence>
<dbReference type="AlphaFoldDB" id="A0A1C1YWH8"/>
<keyword evidence="16" id="KW-1185">Reference proteome</keyword>
<keyword evidence="10" id="KW-0456">Lyase</keyword>
<comment type="pathway">
    <text evidence="2">Lipid metabolism; fatty acid beta-oxidation.</text>
</comment>
<evidence type="ECO:0000256" key="12">
    <source>
        <dbReference type="ARBA" id="ARBA00049556"/>
    </source>
</evidence>
<keyword evidence="11" id="KW-0511">Multifunctional enzyme</keyword>
<name>A0A1C1YWH8_9HYPH</name>
<accession>A0A1C1YWH8</accession>
<keyword evidence="8" id="KW-0576">Peroxisome</keyword>
<dbReference type="InterPro" id="IPR029045">
    <property type="entry name" value="ClpP/crotonase-like_dom_sf"/>
</dbReference>
<dbReference type="CDD" id="cd06558">
    <property type="entry name" value="crotonase-like"/>
    <property type="match status" value="1"/>
</dbReference>
<dbReference type="Proteomes" id="UP000094795">
    <property type="component" value="Unassembled WGS sequence"/>
</dbReference>
<dbReference type="EMBL" id="LQZT01000012">
    <property type="protein sequence ID" value="OCW57779.1"/>
    <property type="molecule type" value="Genomic_DNA"/>
</dbReference>
<dbReference type="Pfam" id="PF02737">
    <property type="entry name" value="3HCDH_N"/>
    <property type="match status" value="1"/>
</dbReference>
<evidence type="ECO:0000256" key="3">
    <source>
        <dbReference type="ARBA" id="ARBA00022832"/>
    </source>
</evidence>
<keyword evidence="3" id="KW-0276">Fatty acid metabolism</keyword>
<comment type="catalytic activity">
    <reaction evidence="12">
        <text>a (3S)-3-hydroxyacyl-CoA + NAD(+) = a 3-oxoacyl-CoA + NADH + H(+)</text>
        <dbReference type="Rhea" id="RHEA:22432"/>
        <dbReference type="ChEBI" id="CHEBI:15378"/>
        <dbReference type="ChEBI" id="CHEBI:57318"/>
        <dbReference type="ChEBI" id="CHEBI:57540"/>
        <dbReference type="ChEBI" id="CHEBI:57945"/>
        <dbReference type="ChEBI" id="CHEBI:90726"/>
        <dbReference type="EC" id="1.1.1.35"/>
    </reaction>
</comment>
<dbReference type="GO" id="GO:0004300">
    <property type="term" value="F:enoyl-CoA hydratase activity"/>
    <property type="evidence" value="ECO:0007669"/>
    <property type="project" value="UniProtKB-ARBA"/>
</dbReference>
<proteinExistence type="predicted"/>
<comment type="caution">
    <text evidence="15">The sequence shown here is derived from an EMBL/GenBank/DDBJ whole genome shotgun (WGS) entry which is preliminary data.</text>
</comment>
<dbReference type="InterPro" id="IPR001753">
    <property type="entry name" value="Enoyl-CoA_hydra/iso"/>
</dbReference>
<evidence type="ECO:0000256" key="1">
    <source>
        <dbReference type="ARBA" id="ARBA00004275"/>
    </source>
</evidence>
<dbReference type="SUPFAM" id="SSF51735">
    <property type="entry name" value="NAD(P)-binding Rossmann-fold domains"/>
    <property type="match status" value="1"/>
</dbReference>
<dbReference type="InterPro" id="IPR006108">
    <property type="entry name" value="3HC_DH_C"/>
</dbReference>
<evidence type="ECO:0000259" key="13">
    <source>
        <dbReference type="Pfam" id="PF00725"/>
    </source>
</evidence>
<dbReference type="UniPathway" id="UPA00659"/>
<reference evidence="15 16" key="1">
    <citation type="submission" date="2015-12" db="EMBL/GenBank/DDBJ databases">
        <authorList>
            <person name="Shamseldin A."/>
            <person name="Moawad H."/>
            <person name="Abd El-Rahim W.M."/>
            <person name="Sadowsky M.J."/>
        </authorList>
    </citation>
    <scope>NUCLEOTIDE SEQUENCE [LARGE SCALE GENOMIC DNA]</scope>
    <source>
        <strain evidence="15 16">JC234</strain>
    </source>
</reference>
<evidence type="ECO:0000313" key="16">
    <source>
        <dbReference type="Proteomes" id="UP000094795"/>
    </source>
</evidence>
<dbReference type="SUPFAM" id="SSF52096">
    <property type="entry name" value="ClpP/crotonase"/>
    <property type="match status" value="1"/>
</dbReference>
<evidence type="ECO:0000259" key="14">
    <source>
        <dbReference type="Pfam" id="PF02737"/>
    </source>
</evidence>
<feature type="domain" description="3-hydroxyacyl-CoA dehydrogenase C-terminal" evidence="13">
    <location>
        <begin position="479"/>
        <end position="573"/>
    </location>
</feature>
<keyword evidence="7" id="KW-0443">Lipid metabolism</keyword>
<evidence type="ECO:0000256" key="9">
    <source>
        <dbReference type="ARBA" id="ARBA00023235"/>
    </source>
</evidence>
<evidence type="ECO:0000256" key="10">
    <source>
        <dbReference type="ARBA" id="ARBA00023239"/>
    </source>
</evidence>
<evidence type="ECO:0000313" key="15">
    <source>
        <dbReference type="EMBL" id="OCW57779.1"/>
    </source>
</evidence>
<dbReference type="Gene3D" id="3.40.50.720">
    <property type="entry name" value="NAD(P)-binding Rossmann-like Domain"/>
    <property type="match status" value="1"/>
</dbReference>
<keyword evidence="6" id="KW-0520">NAD</keyword>
<dbReference type="GO" id="GO:0006635">
    <property type="term" value="P:fatty acid beta-oxidation"/>
    <property type="evidence" value="ECO:0007669"/>
    <property type="project" value="UniProtKB-UniPathway"/>
</dbReference>
<dbReference type="Gene3D" id="1.10.1040.50">
    <property type="match status" value="1"/>
</dbReference>
<feature type="domain" description="3-hydroxyacyl-CoA dehydrogenase NAD binding" evidence="14">
    <location>
        <begin position="298"/>
        <end position="474"/>
    </location>
</feature>
<evidence type="ECO:0000256" key="6">
    <source>
        <dbReference type="ARBA" id="ARBA00023027"/>
    </source>
</evidence>
<dbReference type="PANTHER" id="PTHR23309">
    <property type="entry name" value="3-HYDROXYACYL-COA DEHYROGENASE"/>
    <property type="match status" value="1"/>
</dbReference>
<evidence type="ECO:0000256" key="2">
    <source>
        <dbReference type="ARBA" id="ARBA00005005"/>
    </source>
</evidence>
<sequence length="687" mass="72317">MTTPSAPPASQPEKRVVTVAIENGHALVTIDNPPVNALGVSVRKGLMDALAEVNDAGCTSAALVCAGKTFVAGGDISEFAGPPPLPHLPDVLDAIEASETPFIAVMHGTVLGGGLELALACAWRLADANTRFGLPEVNLGLIPGAGGTQRLPRVIGLEPAARMAASGKPVSAKAFEEMGGLDLVFSGDPMAALASFRDALPARPAKTSTRSVTDADLTALKAEIAKSAKGAEAPLIALETTALAARLPFAEGQAIERQTHLDLRQSAQSRALRRLFFANRAVTRPERLRDIEAAKIEHVAIVGGGLMGAGIAAACLAAGHRVTIIERDSASAEAGRGRVEAIIAKDLASGRIGEDKAEARRAKLEAGDSYAAAFDADIAIEAVFEDADVKRAVFTELVAVMREDALVATNTSYLDPNLISRGLPGQGRFLGLHFFSPANIMKLVEVVGTDASSAETMATAFAFARGLGKIPVETGVCDGFIGNRILSAYRRQADYMVADGASPYAVDAAMRSLGMPMGPYELQDLTGLQISWANRKRQRAAGTWPGRYVDIADRLCEMGRQGRGSAAKKGWYDHTAGKGAPDPEIEAMVAAWREEQGVTPKTFSNEEIVMRIMAAIVNEANLILEEGIASSDTAVDIVWTEGYGFPKHLGGPMFWAEETGIDRLREAFADVAAQSPGSWKPAGVFKG</sequence>
<dbReference type="FunFam" id="3.40.50.720:FF:000009">
    <property type="entry name" value="Fatty oxidation complex, alpha subunit"/>
    <property type="match status" value="1"/>
</dbReference>
<evidence type="ECO:0000256" key="8">
    <source>
        <dbReference type="ARBA" id="ARBA00023140"/>
    </source>
</evidence>
<dbReference type="InterPro" id="IPR006176">
    <property type="entry name" value="3-OHacyl-CoA_DH_NAD-bd"/>
</dbReference>
<dbReference type="STRING" id="1480615.AWJ14_02980"/>
<dbReference type="GO" id="GO:0016853">
    <property type="term" value="F:isomerase activity"/>
    <property type="evidence" value="ECO:0007669"/>
    <property type="project" value="UniProtKB-KW"/>
</dbReference>
<gene>
    <name evidence="15" type="ORF">AWJ14_02980</name>
</gene>
<dbReference type="InterPro" id="IPR008927">
    <property type="entry name" value="6-PGluconate_DH-like_C_sf"/>
</dbReference>
<dbReference type="Pfam" id="PF00378">
    <property type="entry name" value="ECH_1"/>
    <property type="match status" value="1"/>
</dbReference>
<dbReference type="GO" id="GO:0070403">
    <property type="term" value="F:NAD+ binding"/>
    <property type="evidence" value="ECO:0007669"/>
    <property type="project" value="InterPro"/>
</dbReference>
<dbReference type="Pfam" id="PF00725">
    <property type="entry name" value="3HCDH"/>
    <property type="match status" value="2"/>
</dbReference>